<comment type="caution">
    <text evidence="5">The sequence shown here is derived from an EMBL/GenBank/DDBJ whole genome shotgun (WGS) entry which is preliminary data.</text>
</comment>
<proteinExistence type="predicted"/>
<reference evidence="5" key="1">
    <citation type="submission" date="2020-11" db="EMBL/GenBank/DDBJ databases">
        <title>Adaptations for nitrogen fixation in a non-lichenized fungal sporocarp promotes dispersal by wood-feeding termites.</title>
        <authorList>
            <consortium name="DOE Joint Genome Institute"/>
            <person name="Koch R.A."/>
            <person name="Yoon G."/>
            <person name="Arayal U."/>
            <person name="Lail K."/>
            <person name="Amirebrahimi M."/>
            <person name="Labutti K."/>
            <person name="Lipzen A."/>
            <person name="Riley R."/>
            <person name="Barry K."/>
            <person name="Henrissat B."/>
            <person name="Grigoriev I.V."/>
            <person name="Herr J.R."/>
            <person name="Aime M.C."/>
        </authorList>
    </citation>
    <scope>NUCLEOTIDE SEQUENCE</scope>
    <source>
        <strain evidence="5">MCA 3950</strain>
    </source>
</reference>
<gene>
    <name evidence="5" type="ORF">BT62DRAFT_237908</name>
</gene>
<dbReference type="Gene3D" id="3.30.560.10">
    <property type="entry name" value="Glucose Oxidase, domain 3"/>
    <property type="match status" value="1"/>
</dbReference>
<evidence type="ECO:0000256" key="2">
    <source>
        <dbReference type="ARBA" id="ARBA00022630"/>
    </source>
</evidence>
<keyword evidence="6" id="KW-1185">Reference proteome</keyword>
<protein>
    <submittedName>
        <fullName evidence="5">Uncharacterized protein</fullName>
    </submittedName>
</protein>
<dbReference type="Gene3D" id="4.10.450.10">
    <property type="entry name" value="Glucose Oxidase, domain 2"/>
    <property type="match status" value="1"/>
</dbReference>
<dbReference type="Proteomes" id="UP000812287">
    <property type="component" value="Unassembled WGS sequence"/>
</dbReference>
<evidence type="ECO:0000313" key="6">
    <source>
        <dbReference type="Proteomes" id="UP000812287"/>
    </source>
</evidence>
<sequence length="158" mass="17713">MQLGNVGWNWESFSEALSKTISVTPPETSAEELKRTRDLENWKLTTNGPLQLSFPRTLLDVDIRFHGALVNSGIRKIPQRLDGDPHGTFFTLNTLDPLLNYRSHSTSSFLRNSSRPNLSILLNASATKLEIPDSKEDLTATGVKFFHGIKSYVARADR</sequence>
<dbReference type="GeneID" id="66102467"/>
<name>A0A9P8AQT6_9AGAR</name>
<keyword evidence="2" id="KW-0285">Flavoprotein</keyword>
<dbReference type="InterPro" id="IPR027424">
    <property type="entry name" value="Glucose_Oxidase_domain_2"/>
</dbReference>
<accession>A0A9P8AQT6</accession>
<dbReference type="InterPro" id="IPR036188">
    <property type="entry name" value="FAD/NAD-bd_sf"/>
</dbReference>
<dbReference type="AlphaFoldDB" id="A0A9P8AQT6"/>
<dbReference type="OrthoDB" id="269227at2759"/>
<dbReference type="GO" id="GO:0016491">
    <property type="term" value="F:oxidoreductase activity"/>
    <property type="evidence" value="ECO:0007669"/>
    <property type="project" value="UniProtKB-KW"/>
</dbReference>
<evidence type="ECO:0000256" key="1">
    <source>
        <dbReference type="ARBA" id="ARBA00001974"/>
    </source>
</evidence>
<evidence type="ECO:0000256" key="3">
    <source>
        <dbReference type="ARBA" id="ARBA00022827"/>
    </source>
</evidence>
<evidence type="ECO:0000256" key="4">
    <source>
        <dbReference type="ARBA" id="ARBA00023002"/>
    </source>
</evidence>
<organism evidence="5 6">
    <name type="scientific">Guyanagaster necrorhizus</name>
    <dbReference type="NCBI Taxonomy" id="856835"/>
    <lineage>
        <taxon>Eukaryota</taxon>
        <taxon>Fungi</taxon>
        <taxon>Dikarya</taxon>
        <taxon>Basidiomycota</taxon>
        <taxon>Agaricomycotina</taxon>
        <taxon>Agaricomycetes</taxon>
        <taxon>Agaricomycetidae</taxon>
        <taxon>Agaricales</taxon>
        <taxon>Marasmiineae</taxon>
        <taxon>Physalacriaceae</taxon>
        <taxon>Guyanagaster</taxon>
    </lineage>
</organism>
<evidence type="ECO:0000313" key="5">
    <source>
        <dbReference type="EMBL" id="KAG7444350.1"/>
    </source>
</evidence>
<dbReference type="Gene3D" id="3.50.50.60">
    <property type="entry name" value="FAD/NAD(P)-binding domain"/>
    <property type="match status" value="1"/>
</dbReference>
<keyword evidence="3" id="KW-0274">FAD</keyword>
<dbReference type="RefSeq" id="XP_043037850.1">
    <property type="nucleotide sequence ID" value="XM_043180171.1"/>
</dbReference>
<dbReference type="EMBL" id="MU250540">
    <property type="protein sequence ID" value="KAG7444350.1"/>
    <property type="molecule type" value="Genomic_DNA"/>
</dbReference>
<comment type="cofactor">
    <cofactor evidence="1">
        <name>FAD</name>
        <dbReference type="ChEBI" id="CHEBI:57692"/>
    </cofactor>
</comment>
<keyword evidence="4" id="KW-0560">Oxidoreductase</keyword>